<dbReference type="EMBL" id="JAENIK010000011">
    <property type="protein sequence ID" value="MBK1816640.1"/>
    <property type="molecule type" value="Genomic_DNA"/>
</dbReference>
<dbReference type="InterPro" id="IPR011517">
    <property type="entry name" value="RNA_pol_sigma70_ECF-like"/>
</dbReference>
<dbReference type="NCBIfam" id="TIGR02999">
    <property type="entry name" value="Sig-70_X6"/>
    <property type="match status" value="1"/>
</dbReference>
<comment type="caution">
    <text evidence="2">The sequence shown here is derived from an EMBL/GenBank/DDBJ whole genome shotgun (WGS) entry which is preliminary data.</text>
</comment>
<evidence type="ECO:0000259" key="1">
    <source>
        <dbReference type="Pfam" id="PF07638"/>
    </source>
</evidence>
<gene>
    <name evidence="2" type="ORF">JIN84_13525</name>
</gene>
<name>A0A934R7H3_9BACT</name>
<dbReference type="GO" id="GO:0003700">
    <property type="term" value="F:DNA-binding transcription factor activity"/>
    <property type="evidence" value="ECO:0007669"/>
    <property type="project" value="InterPro"/>
</dbReference>
<evidence type="ECO:0000313" key="2">
    <source>
        <dbReference type="EMBL" id="MBK1816640.1"/>
    </source>
</evidence>
<dbReference type="Gene3D" id="1.10.10.10">
    <property type="entry name" value="Winged helix-like DNA-binding domain superfamily/Winged helix DNA-binding domain"/>
    <property type="match status" value="1"/>
</dbReference>
<proteinExistence type="predicted"/>
<dbReference type="InterPro" id="IPR036388">
    <property type="entry name" value="WH-like_DNA-bd_sf"/>
</dbReference>
<feature type="domain" description="RNA polymerase sigma-70 ECF-like HTH" evidence="1">
    <location>
        <begin position="2"/>
        <end position="181"/>
    </location>
</feature>
<dbReference type="NCBIfam" id="TIGR02937">
    <property type="entry name" value="sigma70-ECF"/>
    <property type="match status" value="1"/>
</dbReference>
<dbReference type="Proteomes" id="UP000600139">
    <property type="component" value="Unassembled WGS sequence"/>
</dbReference>
<sequence length="197" mass="21986">MSALTKILQSASGNGGLVSSELLPLVYDELRSLARMRMSKAAPGQTLQATALVHEAWLKISGDEERSWSDRAHFFRAAAQAMRHILVDRARAKASVKRGENAELLDIHVHGLEVEDTTMDERVLLVDEMMNRLETEDPESVRVISLKFFGGLTNKEIAAMDGVAERTVERHWAYAKARLYQLIREETGNDAGDDSVH</sequence>
<dbReference type="GO" id="GO:0006352">
    <property type="term" value="P:DNA-templated transcription initiation"/>
    <property type="evidence" value="ECO:0007669"/>
    <property type="project" value="InterPro"/>
</dbReference>
<dbReference type="Pfam" id="PF07638">
    <property type="entry name" value="Sigma70_ECF"/>
    <property type="match status" value="1"/>
</dbReference>
<reference evidence="2" key="1">
    <citation type="submission" date="2021-01" db="EMBL/GenBank/DDBJ databases">
        <title>Modified the classification status of verrucomicrobia.</title>
        <authorList>
            <person name="Feng X."/>
        </authorList>
    </citation>
    <scope>NUCLEOTIDE SEQUENCE</scope>
    <source>
        <strain evidence="2">JCM 18052</strain>
    </source>
</reference>
<organism evidence="2 3">
    <name type="scientific">Luteolibacter yonseiensis</name>
    <dbReference type="NCBI Taxonomy" id="1144680"/>
    <lineage>
        <taxon>Bacteria</taxon>
        <taxon>Pseudomonadati</taxon>
        <taxon>Verrucomicrobiota</taxon>
        <taxon>Verrucomicrobiia</taxon>
        <taxon>Verrucomicrobiales</taxon>
        <taxon>Verrucomicrobiaceae</taxon>
        <taxon>Luteolibacter</taxon>
    </lineage>
</organism>
<keyword evidence="3" id="KW-1185">Reference proteome</keyword>
<protein>
    <submittedName>
        <fullName evidence="2">Sigma-70 family RNA polymerase sigma factor</fullName>
    </submittedName>
</protein>
<accession>A0A934R7H3</accession>
<dbReference type="SUPFAM" id="SSF88659">
    <property type="entry name" value="Sigma3 and sigma4 domains of RNA polymerase sigma factors"/>
    <property type="match status" value="1"/>
</dbReference>
<dbReference type="InterPro" id="IPR013324">
    <property type="entry name" value="RNA_pol_sigma_r3/r4-like"/>
</dbReference>
<dbReference type="RefSeq" id="WP_200351572.1">
    <property type="nucleotide sequence ID" value="NZ_BAABHZ010000006.1"/>
</dbReference>
<dbReference type="AlphaFoldDB" id="A0A934R7H3"/>
<evidence type="ECO:0000313" key="3">
    <source>
        <dbReference type="Proteomes" id="UP000600139"/>
    </source>
</evidence>
<dbReference type="InterPro" id="IPR014284">
    <property type="entry name" value="RNA_pol_sigma-70_dom"/>
</dbReference>
<dbReference type="InterPro" id="IPR053812">
    <property type="entry name" value="HTH_Sigma70_ECF-like"/>
</dbReference>